<evidence type="ECO:0000259" key="2">
    <source>
        <dbReference type="PROSITE" id="PS51471"/>
    </source>
</evidence>
<organism evidence="3">
    <name type="scientific">Vannella robusta</name>
    <dbReference type="NCBI Taxonomy" id="1487602"/>
    <lineage>
        <taxon>Eukaryota</taxon>
        <taxon>Amoebozoa</taxon>
        <taxon>Discosea</taxon>
        <taxon>Flabellinia</taxon>
        <taxon>Vannellidae</taxon>
        <taxon>Vannella</taxon>
    </lineage>
</organism>
<dbReference type="Gene3D" id="2.60.120.590">
    <property type="entry name" value="Alpha-ketoglutarate-dependent dioxygenase AlkB-like"/>
    <property type="match status" value="1"/>
</dbReference>
<accession>A0A7S4HKF5</accession>
<dbReference type="AlphaFoldDB" id="A0A7S4HKF5"/>
<dbReference type="InterPro" id="IPR032854">
    <property type="entry name" value="ALKBH3"/>
</dbReference>
<dbReference type="PROSITE" id="PS51471">
    <property type="entry name" value="FE2OG_OXY"/>
    <property type="match status" value="1"/>
</dbReference>
<dbReference type="InterPro" id="IPR037151">
    <property type="entry name" value="AlkB-like_sf"/>
</dbReference>
<dbReference type="SUPFAM" id="SSF51197">
    <property type="entry name" value="Clavaminate synthase-like"/>
    <property type="match status" value="1"/>
</dbReference>
<dbReference type="EMBL" id="HBKP01002015">
    <property type="protein sequence ID" value="CAE2201662.1"/>
    <property type="molecule type" value="Transcribed_RNA"/>
</dbReference>
<feature type="region of interest" description="Disordered" evidence="1">
    <location>
        <begin position="1"/>
        <end position="30"/>
    </location>
</feature>
<name>A0A7S4HKF5_9EUKA</name>
<dbReference type="PANTHER" id="PTHR31212:SF4">
    <property type="entry name" value="ALPHA-KETOGLUTARATE-DEPENDENT DIOXYGENASE ALKB HOMOLOG 3"/>
    <property type="match status" value="1"/>
</dbReference>
<gene>
    <name evidence="3" type="ORF">VSP0166_LOCUS1466</name>
</gene>
<evidence type="ECO:0000313" key="3">
    <source>
        <dbReference type="EMBL" id="CAE2201662.1"/>
    </source>
</evidence>
<reference evidence="3" key="1">
    <citation type="submission" date="2021-01" db="EMBL/GenBank/DDBJ databases">
        <authorList>
            <person name="Corre E."/>
            <person name="Pelletier E."/>
            <person name="Niang G."/>
            <person name="Scheremetjew M."/>
            <person name="Finn R."/>
            <person name="Kale V."/>
            <person name="Holt S."/>
            <person name="Cochrane G."/>
            <person name="Meng A."/>
            <person name="Brown T."/>
            <person name="Cohen L."/>
        </authorList>
    </citation>
    <scope>NUCLEOTIDE SEQUENCE</scope>
    <source>
        <strain evidence="3">DIVA3 518/3/11/1/6</strain>
    </source>
</reference>
<dbReference type="GO" id="GO:0006307">
    <property type="term" value="P:DNA alkylation repair"/>
    <property type="evidence" value="ECO:0007669"/>
    <property type="project" value="InterPro"/>
</dbReference>
<proteinExistence type="predicted"/>
<dbReference type="GO" id="GO:0051213">
    <property type="term" value="F:dioxygenase activity"/>
    <property type="evidence" value="ECO:0007669"/>
    <property type="project" value="InterPro"/>
</dbReference>
<protein>
    <recommendedName>
        <fullName evidence="2">Fe2OG dioxygenase domain-containing protein</fullName>
    </recommendedName>
</protein>
<evidence type="ECO:0000256" key="1">
    <source>
        <dbReference type="SAM" id="MobiDB-lite"/>
    </source>
</evidence>
<feature type="domain" description="Fe2OG dioxygenase" evidence="2">
    <location>
        <begin position="131"/>
        <end position="232"/>
    </location>
</feature>
<sequence>MKRKVPTTLTQASIPWKKQKVDKSSDSEDQEPFVEEIEVEVKPLQQGLVHYYPKFLSTSFASTLFDHLSNDIEFNQSKIKLYGKEFDTPRLQNWMSDEDISASLYQTKAALPWSKPVLTIKEKLEDLTGAKFDYVLLNWYRDGKDYISYHSDSEAIGEGKNVIASVSVGSTRRFVLRHNKWKEKSIPKQEFSLCSGSLIVMIGDNTQQFWKHTVPKTTKALGSRFNLTFRHS</sequence>
<dbReference type="InterPro" id="IPR027450">
    <property type="entry name" value="AlkB-like"/>
</dbReference>
<dbReference type="Pfam" id="PF13532">
    <property type="entry name" value="2OG-FeII_Oxy_2"/>
    <property type="match status" value="1"/>
</dbReference>
<dbReference type="InterPro" id="IPR005123">
    <property type="entry name" value="Oxoglu/Fe-dep_dioxygenase_dom"/>
</dbReference>
<dbReference type="PANTHER" id="PTHR31212">
    <property type="entry name" value="ALPHA-KETOGLUTARATE-DEPENDENT DIOXYGENASE ALKB HOMOLOG 3"/>
    <property type="match status" value="1"/>
</dbReference>